<reference evidence="1 2" key="1">
    <citation type="submission" date="2014-12" db="EMBL/GenBank/DDBJ databases">
        <title>Genome sequence of Morococcus cerebrosus.</title>
        <authorList>
            <person name="Shin S.-K."/>
            <person name="Yi H."/>
        </authorList>
    </citation>
    <scope>NUCLEOTIDE SEQUENCE [LARGE SCALE GENOMIC DNA]</scope>
    <source>
        <strain evidence="1 2">CIP 81.93</strain>
    </source>
</reference>
<dbReference type="AlphaFoldDB" id="A0A0C1E347"/>
<comment type="caution">
    <text evidence="1">The sequence shown here is derived from an EMBL/GenBank/DDBJ whole genome shotgun (WGS) entry which is preliminary data.</text>
</comment>
<name>A0A0C1E347_9NEIS</name>
<protein>
    <submittedName>
        <fullName evidence="1">Rod shape-determining protein MreB</fullName>
    </submittedName>
</protein>
<proteinExistence type="predicted"/>
<evidence type="ECO:0000313" key="1">
    <source>
        <dbReference type="EMBL" id="KIC06169.1"/>
    </source>
</evidence>
<gene>
    <name evidence="1" type="ORF">MCC93_23470</name>
</gene>
<dbReference type="Proteomes" id="UP000031390">
    <property type="component" value="Unassembled WGS sequence"/>
</dbReference>
<accession>A0A0C1E347</accession>
<dbReference type="EMBL" id="JUFZ01000115">
    <property type="protein sequence ID" value="KIC06169.1"/>
    <property type="molecule type" value="Genomic_DNA"/>
</dbReference>
<organism evidence="1 2">
    <name type="scientific">Morococcus cerebrosus</name>
    <dbReference type="NCBI Taxonomy" id="1056807"/>
    <lineage>
        <taxon>Bacteria</taxon>
        <taxon>Pseudomonadati</taxon>
        <taxon>Pseudomonadota</taxon>
        <taxon>Betaproteobacteria</taxon>
        <taxon>Neisseriales</taxon>
        <taxon>Neisseriaceae</taxon>
        <taxon>Morococcus</taxon>
    </lineage>
</organism>
<sequence>MKLRQTQRILFYIAYSETDKGSRTPPSIKQRSSEKVLIPPFPLSDDPLHHSYHTAAWYSQR</sequence>
<evidence type="ECO:0000313" key="2">
    <source>
        <dbReference type="Proteomes" id="UP000031390"/>
    </source>
</evidence>